<sequence length="225" mass="27175">MYFIIYSERKIIFGWSAKCGCTHFKGIVWNLLYDEELKGARVHEKKARDKLPSDIENYISVLVIRNSYERLVSGFLDKYKPRGQYRNIWKCEPLTFTKFVDELIKPNWKVIEQHHFTPQITEDFNADKLLKSKGLKIFDVVDIDYNFLEKLYNKKISDFSIKQKHQNYRKATVEIKQPIYDLNIDDFFDNYVPTQFFYSEDIKNKVYNFYIDDFTFFKNNGFDYI</sequence>
<dbReference type="KEGG" id="ter:Tery_4434"/>
<accession>Q10WF3</accession>
<dbReference type="HOGENOM" id="CLU_1229459_0_0_3"/>
<dbReference type="AlphaFoldDB" id="Q10WF3"/>
<dbReference type="Pfam" id="PF03567">
    <property type="entry name" value="Sulfotransfer_2"/>
    <property type="match status" value="1"/>
</dbReference>
<evidence type="ECO:0000313" key="1">
    <source>
        <dbReference type="EMBL" id="ABG53421.1"/>
    </source>
</evidence>
<proteinExistence type="predicted"/>
<protein>
    <recommendedName>
        <fullName evidence="2">Sulfotransferase family protein</fullName>
    </recommendedName>
</protein>
<dbReference type="STRING" id="203124.Tery_4434"/>
<dbReference type="GO" id="GO:0016020">
    <property type="term" value="C:membrane"/>
    <property type="evidence" value="ECO:0007669"/>
    <property type="project" value="InterPro"/>
</dbReference>
<gene>
    <name evidence="1" type="ordered locus">Tery_4434</name>
</gene>
<dbReference type="InterPro" id="IPR005331">
    <property type="entry name" value="Sulfotransferase"/>
</dbReference>
<dbReference type="GO" id="GO:0008146">
    <property type="term" value="F:sulfotransferase activity"/>
    <property type="evidence" value="ECO:0007669"/>
    <property type="project" value="InterPro"/>
</dbReference>
<evidence type="ECO:0008006" key="2">
    <source>
        <dbReference type="Google" id="ProtNLM"/>
    </source>
</evidence>
<dbReference type="EMBL" id="CP000393">
    <property type="protein sequence ID" value="ABG53421.1"/>
    <property type="molecule type" value="Genomic_DNA"/>
</dbReference>
<organism evidence="1">
    <name type="scientific">Trichodesmium erythraeum (strain IMS101)</name>
    <dbReference type="NCBI Taxonomy" id="203124"/>
    <lineage>
        <taxon>Bacteria</taxon>
        <taxon>Bacillati</taxon>
        <taxon>Cyanobacteriota</taxon>
        <taxon>Cyanophyceae</taxon>
        <taxon>Oscillatoriophycideae</taxon>
        <taxon>Oscillatoriales</taxon>
        <taxon>Microcoleaceae</taxon>
        <taxon>Trichodesmium</taxon>
    </lineage>
</organism>
<dbReference type="RefSeq" id="WP_011613746.1">
    <property type="nucleotide sequence ID" value="NC_008312.1"/>
</dbReference>
<dbReference type="OrthoDB" id="7736814at2"/>
<name>Q10WF3_TRIEI</name>
<reference evidence="1" key="1">
    <citation type="submission" date="2006-06" db="EMBL/GenBank/DDBJ databases">
        <title>Complete sequence of Trichodesmium erythraeum IMS101.</title>
        <authorList>
            <consortium name="US DOE Joint Genome Institute"/>
            <person name="Copeland A."/>
            <person name="Lucas S."/>
            <person name="Lapidus A."/>
            <person name="Barry K."/>
            <person name="Detter J.C."/>
            <person name="Glavina del Rio T."/>
            <person name="Hammon N."/>
            <person name="Israni S."/>
            <person name="Dalin E."/>
            <person name="Tice H."/>
            <person name="Pitluck S."/>
            <person name="Kiss H."/>
            <person name="Munk A.C."/>
            <person name="Brettin T."/>
            <person name="Bruce D."/>
            <person name="Han C."/>
            <person name="Tapia R."/>
            <person name="Gilna P."/>
            <person name="Schmutz J."/>
            <person name="Larimer F."/>
            <person name="Land M."/>
            <person name="Hauser L."/>
            <person name="Kyrpides N."/>
            <person name="Kim E."/>
            <person name="Richardson P."/>
        </authorList>
    </citation>
    <scope>NUCLEOTIDE SEQUENCE [LARGE SCALE GENOMIC DNA]</scope>
    <source>
        <strain evidence="1">IMS101</strain>
    </source>
</reference>